<organism evidence="1 2">
    <name type="scientific">Araneus ventricosus</name>
    <name type="common">Orbweaver spider</name>
    <name type="synonym">Epeira ventricosa</name>
    <dbReference type="NCBI Taxonomy" id="182803"/>
    <lineage>
        <taxon>Eukaryota</taxon>
        <taxon>Metazoa</taxon>
        <taxon>Ecdysozoa</taxon>
        <taxon>Arthropoda</taxon>
        <taxon>Chelicerata</taxon>
        <taxon>Arachnida</taxon>
        <taxon>Araneae</taxon>
        <taxon>Araneomorphae</taxon>
        <taxon>Entelegynae</taxon>
        <taxon>Araneoidea</taxon>
        <taxon>Araneidae</taxon>
        <taxon>Araneus</taxon>
    </lineage>
</organism>
<accession>A0A4Y2ID61</accession>
<dbReference type="Proteomes" id="UP000499080">
    <property type="component" value="Unassembled WGS sequence"/>
</dbReference>
<dbReference type="AlphaFoldDB" id="A0A4Y2ID61"/>
<name>A0A4Y2ID61_ARAVE</name>
<sequence>MRISDENWTVVVQKFGNPTPFDFHLAHSVMKLKYDYREGEWASLTKAWVREGEGASVWEGERDEGSRFEGGRRSRWGSPRPVVRFGDFMNGWNLMDELKIGTIFSKAIQWTEVPLVNVELYTSSLHH</sequence>
<reference evidence="1 2" key="1">
    <citation type="journal article" date="2019" name="Sci. Rep.">
        <title>Orb-weaving spider Araneus ventricosus genome elucidates the spidroin gene catalogue.</title>
        <authorList>
            <person name="Kono N."/>
            <person name="Nakamura H."/>
            <person name="Ohtoshi R."/>
            <person name="Moran D.A.P."/>
            <person name="Shinohara A."/>
            <person name="Yoshida Y."/>
            <person name="Fujiwara M."/>
            <person name="Mori M."/>
            <person name="Tomita M."/>
            <person name="Arakawa K."/>
        </authorList>
    </citation>
    <scope>NUCLEOTIDE SEQUENCE [LARGE SCALE GENOMIC DNA]</scope>
</reference>
<protein>
    <submittedName>
        <fullName evidence="1">Uncharacterized protein</fullName>
    </submittedName>
</protein>
<proteinExistence type="predicted"/>
<dbReference type="EMBL" id="BGPR01002545">
    <property type="protein sequence ID" value="GBM75229.1"/>
    <property type="molecule type" value="Genomic_DNA"/>
</dbReference>
<gene>
    <name evidence="1" type="ORF">AVEN_73993_1</name>
</gene>
<evidence type="ECO:0000313" key="1">
    <source>
        <dbReference type="EMBL" id="GBM75229.1"/>
    </source>
</evidence>
<keyword evidence="2" id="KW-1185">Reference proteome</keyword>
<comment type="caution">
    <text evidence="1">The sequence shown here is derived from an EMBL/GenBank/DDBJ whole genome shotgun (WGS) entry which is preliminary data.</text>
</comment>
<evidence type="ECO:0000313" key="2">
    <source>
        <dbReference type="Proteomes" id="UP000499080"/>
    </source>
</evidence>